<dbReference type="GO" id="GO:0007267">
    <property type="term" value="P:cell-cell signaling"/>
    <property type="evidence" value="ECO:0007669"/>
    <property type="project" value="TreeGrafter"/>
</dbReference>
<evidence type="ECO:0000313" key="13">
    <source>
        <dbReference type="Proteomes" id="UP000515152"/>
    </source>
</evidence>
<dbReference type="Gene3D" id="1.20.1440.80">
    <property type="entry name" value="Gap junction channel protein cysteine-rich domain"/>
    <property type="match status" value="1"/>
</dbReference>
<evidence type="ECO:0000256" key="6">
    <source>
        <dbReference type="ARBA" id="ARBA00022949"/>
    </source>
</evidence>
<evidence type="ECO:0000259" key="12">
    <source>
        <dbReference type="SMART" id="SM01089"/>
    </source>
</evidence>
<comment type="function">
    <text evidence="9">One gap junction consists of a cluster of closely packed pairs of transmembrane channels, the connexons, through which materials of low MW diffuse from one cell to a neighboring cell.</text>
</comment>
<sequence>MSQVSIRHWTFLSWCPFPDTVLIVLSLTGNQVSELTFELSKSTRPSPDNMGDFGFLSKLLNKVQTHSTVVGKVWMSVLFLFRIMVLGAGVESVWGDERSNMICDTKRVGCDNVCYDWKFPISHVRFWVLQIIFVSTPTLLYLGHAVHVIHREKKLHEQIRKPVEGVVFKGPKYTDDRGRVQIKGVLLRSYMAQLFFKILLEVAFIVGQYYLYGFFMDPRFECERYPCFHKVECFMSRPTEKTIFILFQLVVACLSLFLTILEGFYLLCKQLKKKDHHVRQPAMPLAMNSNSIPMTWQPRADMADAVNQNKANMSYEGEKHI</sequence>
<dbReference type="InterPro" id="IPR013092">
    <property type="entry name" value="Connexin_N"/>
</dbReference>
<keyword evidence="5 9" id="KW-0303">Gap junction</keyword>
<evidence type="ECO:0000256" key="5">
    <source>
        <dbReference type="ARBA" id="ARBA00022868"/>
    </source>
</evidence>
<dbReference type="AlphaFoldDB" id="A0A6P8GR77"/>
<dbReference type="InterPro" id="IPR000500">
    <property type="entry name" value="Connexin"/>
</dbReference>
<keyword evidence="8 10" id="KW-0472">Membrane</keyword>
<evidence type="ECO:0000256" key="10">
    <source>
        <dbReference type="SAM" id="Phobius"/>
    </source>
</evidence>
<evidence type="ECO:0000256" key="9">
    <source>
        <dbReference type="RuleBase" id="RU000630"/>
    </source>
</evidence>
<evidence type="ECO:0000256" key="3">
    <source>
        <dbReference type="ARBA" id="ARBA00022475"/>
    </source>
</evidence>
<evidence type="ECO:0000256" key="2">
    <source>
        <dbReference type="ARBA" id="ARBA00004651"/>
    </source>
</evidence>
<evidence type="ECO:0000259" key="11">
    <source>
        <dbReference type="SMART" id="SM00037"/>
    </source>
</evidence>
<dbReference type="PANTHER" id="PTHR11984">
    <property type="entry name" value="CONNEXIN"/>
    <property type="match status" value="1"/>
</dbReference>
<evidence type="ECO:0000256" key="8">
    <source>
        <dbReference type="ARBA" id="ARBA00023136"/>
    </source>
</evidence>
<evidence type="ECO:0000256" key="1">
    <source>
        <dbReference type="ARBA" id="ARBA00004610"/>
    </source>
</evidence>
<comment type="subunit">
    <text evidence="9">A connexon is composed of a hexamer of connexins.</text>
</comment>
<name>A0A6P8GR77_CLUHA</name>
<dbReference type="InterPro" id="IPR017990">
    <property type="entry name" value="Connexin_CS"/>
</dbReference>
<feature type="transmembrane region" description="Helical" evidence="10">
    <location>
        <begin position="127"/>
        <end position="150"/>
    </location>
</feature>
<feature type="domain" description="Connexin cysteine-rich" evidence="12">
    <location>
        <begin position="200"/>
        <end position="266"/>
    </location>
</feature>
<dbReference type="PROSITE" id="PS00408">
    <property type="entry name" value="CONNEXINS_2"/>
    <property type="match status" value="1"/>
</dbReference>
<evidence type="ECO:0000313" key="14">
    <source>
        <dbReference type="RefSeq" id="XP_031437942.1"/>
    </source>
</evidence>
<dbReference type="GO" id="GO:0005922">
    <property type="term" value="C:connexin complex"/>
    <property type="evidence" value="ECO:0007669"/>
    <property type="project" value="InterPro"/>
</dbReference>
<evidence type="ECO:0000256" key="4">
    <source>
        <dbReference type="ARBA" id="ARBA00022692"/>
    </source>
</evidence>
<keyword evidence="6" id="KW-0965">Cell junction</keyword>
<reference evidence="14" key="1">
    <citation type="submission" date="2025-08" db="UniProtKB">
        <authorList>
            <consortium name="RefSeq"/>
        </authorList>
    </citation>
    <scope>IDENTIFICATION</scope>
</reference>
<dbReference type="KEGG" id="char:105901275"/>
<dbReference type="SMART" id="SM01089">
    <property type="entry name" value="Connexin_CCC"/>
    <property type="match status" value="1"/>
</dbReference>
<evidence type="ECO:0000256" key="7">
    <source>
        <dbReference type="ARBA" id="ARBA00022989"/>
    </source>
</evidence>
<keyword evidence="4 9" id="KW-0812">Transmembrane</keyword>
<keyword evidence="3" id="KW-1003">Cell membrane</keyword>
<dbReference type="PANTHER" id="PTHR11984:SF109">
    <property type="entry name" value="CONNEXIN 28.1-RELATED"/>
    <property type="match status" value="1"/>
</dbReference>
<dbReference type="InterPro" id="IPR038359">
    <property type="entry name" value="Connexin_N_sf"/>
</dbReference>
<dbReference type="GeneID" id="105901275"/>
<dbReference type="InterPro" id="IPR019570">
    <property type="entry name" value="Connexin_CCC"/>
</dbReference>
<dbReference type="GO" id="GO:0005243">
    <property type="term" value="F:gap junction channel activity"/>
    <property type="evidence" value="ECO:0007669"/>
    <property type="project" value="TreeGrafter"/>
</dbReference>
<protein>
    <recommendedName>
        <fullName evidence="9">Gap junction protein</fullName>
    </recommendedName>
</protein>
<comment type="similarity">
    <text evidence="9">Belongs to the connexin family.</text>
</comment>
<dbReference type="RefSeq" id="XP_031437942.1">
    <property type="nucleotide sequence ID" value="XM_031582082.2"/>
</dbReference>
<gene>
    <name evidence="14" type="primary">LOC105901275</name>
</gene>
<keyword evidence="13" id="KW-1185">Reference proteome</keyword>
<organism evidence="13 14">
    <name type="scientific">Clupea harengus</name>
    <name type="common">Atlantic herring</name>
    <dbReference type="NCBI Taxonomy" id="7950"/>
    <lineage>
        <taxon>Eukaryota</taxon>
        <taxon>Metazoa</taxon>
        <taxon>Chordata</taxon>
        <taxon>Craniata</taxon>
        <taxon>Vertebrata</taxon>
        <taxon>Euteleostomi</taxon>
        <taxon>Actinopterygii</taxon>
        <taxon>Neopterygii</taxon>
        <taxon>Teleostei</taxon>
        <taxon>Clupei</taxon>
        <taxon>Clupeiformes</taxon>
        <taxon>Clupeoidei</taxon>
        <taxon>Clupeidae</taxon>
        <taxon>Clupea</taxon>
    </lineage>
</organism>
<feature type="transmembrane region" description="Helical" evidence="10">
    <location>
        <begin position="243"/>
        <end position="267"/>
    </location>
</feature>
<comment type="subcellular location">
    <subcellularLocation>
        <location evidence="1">Cell junction</location>
        <location evidence="1">Gap junction</location>
    </subcellularLocation>
    <subcellularLocation>
        <location evidence="2 9">Cell membrane</location>
        <topology evidence="2 9">Multi-pass membrane protein</topology>
    </subcellularLocation>
</comment>
<accession>A0A6P8GR77</accession>
<dbReference type="Proteomes" id="UP000515152">
    <property type="component" value="Chromosome 15"/>
</dbReference>
<dbReference type="SMART" id="SM00037">
    <property type="entry name" value="CNX"/>
    <property type="match status" value="1"/>
</dbReference>
<feature type="transmembrane region" description="Helical" evidence="10">
    <location>
        <begin position="194"/>
        <end position="211"/>
    </location>
</feature>
<dbReference type="OrthoDB" id="9993956at2759"/>
<keyword evidence="7 10" id="KW-1133">Transmembrane helix</keyword>
<feature type="transmembrane region" description="Helical" evidence="10">
    <location>
        <begin position="69"/>
        <end position="90"/>
    </location>
</feature>
<proteinExistence type="inferred from homology"/>
<dbReference type="Pfam" id="PF00029">
    <property type="entry name" value="Connexin"/>
    <property type="match status" value="1"/>
</dbReference>
<feature type="domain" description="Connexin N-terminal" evidence="11">
    <location>
        <begin position="92"/>
        <end position="125"/>
    </location>
</feature>
<dbReference type="PRINTS" id="PR00206">
    <property type="entry name" value="CONNEXIN"/>
</dbReference>